<dbReference type="PANTHER" id="PTHR34220">
    <property type="entry name" value="SENSOR HISTIDINE KINASE YPDA"/>
    <property type="match status" value="1"/>
</dbReference>
<dbReference type="PANTHER" id="PTHR34220:SF7">
    <property type="entry name" value="SENSOR HISTIDINE KINASE YPDA"/>
    <property type="match status" value="1"/>
</dbReference>
<feature type="domain" description="Signal transduction histidine kinase internal region" evidence="3">
    <location>
        <begin position="204"/>
        <end position="281"/>
    </location>
</feature>
<evidence type="ECO:0000256" key="1">
    <source>
        <dbReference type="SAM" id="MobiDB-lite"/>
    </source>
</evidence>
<dbReference type="AlphaFoldDB" id="A0A4R6RJZ7"/>
<keyword evidence="5" id="KW-1185">Reference proteome</keyword>
<dbReference type="InterPro" id="IPR036890">
    <property type="entry name" value="HATPase_C_sf"/>
</dbReference>
<feature type="compositionally biased region" description="Low complexity" evidence="1">
    <location>
        <begin position="15"/>
        <end position="31"/>
    </location>
</feature>
<keyword evidence="4" id="KW-0808">Transferase</keyword>
<dbReference type="SUPFAM" id="SSF55874">
    <property type="entry name" value="ATPase domain of HSP90 chaperone/DNA topoisomerase II/histidine kinase"/>
    <property type="match status" value="1"/>
</dbReference>
<dbReference type="EMBL" id="SNXW01000002">
    <property type="protein sequence ID" value="TDP85966.1"/>
    <property type="molecule type" value="Genomic_DNA"/>
</dbReference>
<feature type="transmembrane region" description="Helical" evidence="2">
    <location>
        <begin position="104"/>
        <end position="123"/>
    </location>
</feature>
<keyword evidence="4" id="KW-0418">Kinase</keyword>
<comment type="caution">
    <text evidence="4">The sequence shown here is derived from an EMBL/GenBank/DDBJ whole genome shotgun (WGS) entry which is preliminary data.</text>
</comment>
<feature type="transmembrane region" description="Helical" evidence="2">
    <location>
        <begin position="74"/>
        <end position="92"/>
    </location>
</feature>
<evidence type="ECO:0000313" key="5">
    <source>
        <dbReference type="Proteomes" id="UP000294593"/>
    </source>
</evidence>
<feature type="region of interest" description="Disordered" evidence="1">
    <location>
        <begin position="1"/>
        <end position="31"/>
    </location>
</feature>
<evidence type="ECO:0000259" key="3">
    <source>
        <dbReference type="Pfam" id="PF06580"/>
    </source>
</evidence>
<keyword evidence="2" id="KW-0472">Membrane</keyword>
<dbReference type="InterPro" id="IPR010559">
    <property type="entry name" value="Sig_transdc_His_kin_internal"/>
</dbReference>
<sequence>MKQNVQTMDFKDPAARSPAAAPSSVASSPSSVASAARPGWAVSTQFALPQTGAGAPSEAQAPSGSPLDICHVGVVLRVVLGVQLVVALAQSFQALGPADALTRWAQSAVVSLPASLLWLVVACAASRWLTRQRDVWQWVAAMGLGAVVGALAQWQLAWLDLLGTVPRGGWALVPPMLTGAALAGVGLAWLKHRAHSQLPAHAAARLAELQARIRPHFLFNTLNTAIALVQIDPQRAEAVLEDLAELFRQALTSPSVRTTLAEEIELARRYLSIEQLRFGERVTVRWELDDAAAQAEVPALILQPLVENAVRHGIEANPLGGWIVVRTKVQAGLAVLTVSNSVPTQGPSPATAGHGIALRNVRQRLKLMHDVESDFDAGLQRAAPGGDAGRQPPVYVVRVAVPLPKHPAP</sequence>
<name>A0A4R6RJZ7_9BURK</name>
<gene>
    <name evidence="4" type="ORF">EV672_102316</name>
</gene>
<accession>A0A4R6RJZ7</accession>
<evidence type="ECO:0000256" key="2">
    <source>
        <dbReference type="SAM" id="Phobius"/>
    </source>
</evidence>
<protein>
    <submittedName>
        <fullName evidence="4">Two-component system sensor histidine kinase AlgZ</fullName>
    </submittedName>
</protein>
<proteinExistence type="predicted"/>
<dbReference type="Gene3D" id="3.30.565.10">
    <property type="entry name" value="Histidine kinase-like ATPase, C-terminal domain"/>
    <property type="match status" value="1"/>
</dbReference>
<dbReference type="Proteomes" id="UP000294593">
    <property type="component" value="Unassembled WGS sequence"/>
</dbReference>
<feature type="transmembrane region" description="Helical" evidence="2">
    <location>
        <begin position="168"/>
        <end position="190"/>
    </location>
</feature>
<keyword evidence="2" id="KW-0812">Transmembrane</keyword>
<evidence type="ECO:0000313" key="4">
    <source>
        <dbReference type="EMBL" id="TDP85966.1"/>
    </source>
</evidence>
<organism evidence="4 5">
    <name type="scientific">Aquabacterium commune</name>
    <dbReference type="NCBI Taxonomy" id="70586"/>
    <lineage>
        <taxon>Bacteria</taxon>
        <taxon>Pseudomonadati</taxon>
        <taxon>Pseudomonadota</taxon>
        <taxon>Betaproteobacteria</taxon>
        <taxon>Burkholderiales</taxon>
        <taxon>Aquabacterium</taxon>
    </lineage>
</organism>
<dbReference type="InterPro" id="IPR050640">
    <property type="entry name" value="Bact_2-comp_sensor_kinase"/>
</dbReference>
<dbReference type="GO" id="GO:0000155">
    <property type="term" value="F:phosphorelay sensor kinase activity"/>
    <property type="evidence" value="ECO:0007669"/>
    <property type="project" value="InterPro"/>
</dbReference>
<dbReference type="GO" id="GO:0016020">
    <property type="term" value="C:membrane"/>
    <property type="evidence" value="ECO:0007669"/>
    <property type="project" value="InterPro"/>
</dbReference>
<dbReference type="Pfam" id="PF06580">
    <property type="entry name" value="His_kinase"/>
    <property type="match status" value="1"/>
</dbReference>
<feature type="transmembrane region" description="Helical" evidence="2">
    <location>
        <begin position="135"/>
        <end position="156"/>
    </location>
</feature>
<reference evidence="4 5" key="1">
    <citation type="submission" date="2019-03" db="EMBL/GenBank/DDBJ databases">
        <title>Genomic Encyclopedia of Type Strains, Phase IV (KMG-IV): sequencing the most valuable type-strain genomes for metagenomic binning, comparative biology and taxonomic classification.</title>
        <authorList>
            <person name="Goeker M."/>
        </authorList>
    </citation>
    <scope>NUCLEOTIDE SEQUENCE [LARGE SCALE GENOMIC DNA]</scope>
    <source>
        <strain evidence="4 5">DSM 11901</strain>
    </source>
</reference>
<keyword evidence="2" id="KW-1133">Transmembrane helix</keyword>